<evidence type="ECO:0000256" key="1">
    <source>
        <dbReference type="SAM" id="Phobius"/>
    </source>
</evidence>
<dbReference type="Pfam" id="PF13858">
    <property type="entry name" value="DUF4199"/>
    <property type="match status" value="1"/>
</dbReference>
<evidence type="ECO:0000313" key="3">
    <source>
        <dbReference type="Proteomes" id="UP000199072"/>
    </source>
</evidence>
<reference evidence="2 3" key="1">
    <citation type="submission" date="2016-10" db="EMBL/GenBank/DDBJ databases">
        <authorList>
            <person name="de Groot N.N."/>
        </authorList>
    </citation>
    <scope>NUCLEOTIDE SEQUENCE [LARGE SCALE GENOMIC DNA]</scope>
    <source>
        <strain evidence="2 3">47C3B</strain>
    </source>
</reference>
<dbReference type="STRING" id="1391627.SAMN05216464_103103"/>
<proteinExistence type="predicted"/>
<keyword evidence="1" id="KW-1133">Transmembrane helix</keyword>
<sequence>MEEKKASPSQPAIKWALIGLIASIIITYSFQFLNIDPNSSAKYISYILFIAFLCLTQKEYKDQLGDYLTYGEGFMSGFLYSVFAGVLGAIFLYVYLAILSPEQVTKMIALMQANVEANKNISPEQAEQAVSMASKFMTPTAVAIITLIGSVVMGAIISLITAAIFKKERSPFEIASSDYEDPKPLDPTV</sequence>
<name>A0A1G6YU80_9SPHI</name>
<dbReference type="OrthoDB" id="1122768at2"/>
<dbReference type="InterPro" id="IPR025250">
    <property type="entry name" value="DUF4199"/>
</dbReference>
<dbReference type="Proteomes" id="UP000199072">
    <property type="component" value="Unassembled WGS sequence"/>
</dbReference>
<feature type="transmembrane region" description="Helical" evidence="1">
    <location>
        <begin position="77"/>
        <end position="98"/>
    </location>
</feature>
<keyword evidence="3" id="KW-1185">Reference proteome</keyword>
<protein>
    <recommendedName>
        <fullName evidence="4">DUF4199 domain-containing protein</fullName>
    </recommendedName>
</protein>
<accession>A0A1G6YU80</accession>
<dbReference type="EMBL" id="FNAI01000003">
    <property type="protein sequence ID" value="SDD94074.1"/>
    <property type="molecule type" value="Genomic_DNA"/>
</dbReference>
<feature type="transmembrane region" description="Helical" evidence="1">
    <location>
        <begin position="141"/>
        <end position="165"/>
    </location>
</feature>
<keyword evidence="1" id="KW-0472">Membrane</keyword>
<keyword evidence="1" id="KW-0812">Transmembrane</keyword>
<dbReference type="RefSeq" id="WP_091147793.1">
    <property type="nucleotide sequence ID" value="NZ_FNAI01000003.1"/>
</dbReference>
<dbReference type="AlphaFoldDB" id="A0A1G6YU80"/>
<organism evidence="2 3">
    <name type="scientific">Mucilaginibacter pineti</name>
    <dbReference type="NCBI Taxonomy" id="1391627"/>
    <lineage>
        <taxon>Bacteria</taxon>
        <taxon>Pseudomonadati</taxon>
        <taxon>Bacteroidota</taxon>
        <taxon>Sphingobacteriia</taxon>
        <taxon>Sphingobacteriales</taxon>
        <taxon>Sphingobacteriaceae</taxon>
        <taxon>Mucilaginibacter</taxon>
    </lineage>
</organism>
<feature type="transmembrane region" description="Helical" evidence="1">
    <location>
        <begin position="12"/>
        <end position="33"/>
    </location>
</feature>
<gene>
    <name evidence="2" type="ORF">SAMN05216464_103103</name>
</gene>
<evidence type="ECO:0008006" key="4">
    <source>
        <dbReference type="Google" id="ProtNLM"/>
    </source>
</evidence>
<evidence type="ECO:0000313" key="2">
    <source>
        <dbReference type="EMBL" id="SDD94074.1"/>
    </source>
</evidence>